<protein>
    <submittedName>
        <fullName evidence="2">Uncharacterized protein</fullName>
    </submittedName>
</protein>
<proteinExistence type="predicted"/>
<accession>A0A8H7EPT2</accession>
<keyword evidence="3" id="KW-1185">Reference proteome</keyword>
<dbReference type="AlphaFoldDB" id="A0A8H7EPT2"/>
<evidence type="ECO:0000313" key="3">
    <source>
        <dbReference type="Proteomes" id="UP000605846"/>
    </source>
</evidence>
<organism evidence="2 3">
    <name type="scientific">Apophysomyces ossiformis</name>
    <dbReference type="NCBI Taxonomy" id="679940"/>
    <lineage>
        <taxon>Eukaryota</taxon>
        <taxon>Fungi</taxon>
        <taxon>Fungi incertae sedis</taxon>
        <taxon>Mucoromycota</taxon>
        <taxon>Mucoromycotina</taxon>
        <taxon>Mucoromycetes</taxon>
        <taxon>Mucorales</taxon>
        <taxon>Mucorineae</taxon>
        <taxon>Mucoraceae</taxon>
        <taxon>Apophysomyces</taxon>
    </lineage>
</organism>
<dbReference type="EMBL" id="JABAYA010000073">
    <property type="protein sequence ID" value="KAF7726722.1"/>
    <property type="molecule type" value="Genomic_DNA"/>
</dbReference>
<evidence type="ECO:0000313" key="2">
    <source>
        <dbReference type="EMBL" id="KAF7726722.1"/>
    </source>
</evidence>
<gene>
    <name evidence="2" type="ORF">EC973_008496</name>
</gene>
<reference evidence="2" key="1">
    <citation type="submission" date="2020-01" db="EMBL/GenBank/DDBJ databases">
        <title>Genome Sequencing of Three Apophysomyces-Like Fungal Strains Confirms a Novel Fungal Genus in the Mucoromycota with divergent Burkholderia-like Endosymbiotic Bacteria.</title>
        <authorList>
            <person name="Stajich J.E."/>
            <person name="Macias A.M."/>
            <person name="Carter-House D."/>
            <person name="Lovett B."/>
            <person name="Kasson L.R."/>
            <person name="Berry K."/>
            <person name="Grigoriev I."/>
            <person name="Chang Y."/>
            <person name="Spatafora J."/>
            <person name="Kasson M.T."/>
        </authorList>
    </citation>
    <scope>NUCLEOTIDE SEQUENCE</scope>
    <source>
        <strain evidence="2">NRRL A-21654</strain>
    </source>
</reference>
<name>A0A8H7EPT2_9FUNG</name>
<dbReference type="OrthoDB" id="2276338at2759"/>
<comment type="caution">
    <text evidence="2">The sequence shown here is derived from an EMBL/GenBank/DDBJ whole genome shotgun (WGS) entry which is preliminary data.</text>
</comment>
<feature type="region of interest" description="Disordered" evidence="1">
    <location>
        <begin position="460"/>
        <end position="488"/>
    </location>
</feature>
<sequence length="488" mass="55100">MLIEVKGHDRSAKKVKYDDLFWNAIMADTNRRRKLAGVYNERALELLTTAAEPAMQEAQQAIQLYSARGTTNSHSPAAAATNDNHLAATATTDDHHAAAAAHEATGNGLFSFAERKFKGEMVAEENARLSTYMTQGRTIREKMINHAIHLLSKSRHTMLEKELIKLLLSGVINFLDHSTYEAMKSIFTTRQLDLLAKPDNFNRGKYGLDLPSIAMLNDIVDNSGKDLDSLLQRTQHEKTKLIINKERKSDTYKMLCILDIVAEYFDKPMDKNASETTVYRRFAMLLDFLFADLDVNMKDGEALAEATKSAMEQSDYDAMASHGKRIDLLLKIKDTKVELACNEWKTYSTSHLLLPQQSKNLRSNCAVLSKLHISSHGKINKVMAADVVGTTGYIYLLELRKDIYVATVIETMFLPADLSHLALFKKTIHALFIWKDFLAELVDSMKVALVQEDLDNMVRTPTSEPCDPPPKLFFTPKHNRKRSIDQIE</sequence>
<evidence type="ECO:0000256" key="1">
    <source>
        <dbReference type="SAM" id="MobiDB-lite"/>
    </source>
</evidence>
<dbReference type="Proteomes" id="UP000605846">
    <property type="component" value="Unassembled WGS sequence"/>
</dbReference>